<dbReference type="PANTHER" id="PTHR22916">
    <property type="entry name" value="GLYCOSYLTRANSFERASE"/>
    <property type="match status" value="1"/>
</dbReference>
<dbReference type="GO" id="GO:0016740">
    <property type="term" value="F:transferase activity"/>
    <property type="evidence" value="ECO:0007669"/>
    <property type="project" value="UniProtKB-KW"/>
</dbReference>
<keyword evidence="2" id="KW-0808">Transferase</keyword>
<gene>
    <name evidence="2" type="ORF">SAMN05216410_2500</name>
</gene>
<dbReference type="InterPro" id="IPR029044">
    <property type="entry name" value="Nucleotide-diphossugar_trans"/>
</dbReference>
<dbReference type="Pfam" id="PF00535">
    <property type="entry name" value="Glycos_transf_2"/>
    <property type="match status" value="1"/>
</dbReference>
<dbReference type="Gene3D" id="3.90.550.10">
    <property type="entry name" value="Spore Coat Polysaccharide Biosynthesis Protein SpsA, Chain A"/>
    <property type="match status" value="1"/>
</dbReference>
<dbReference type="STRING" id="1814289.SAMN05216410_2500"/>
<dbReference type="InterPro" id="IPR001173">
    <property type="entry name" value="Glyco_trans_2-like"/>
</dbReference>
<organism evidence="2 3">
    <name type="scientific">Sanguibacter gelidistatuariae</name>
    <dbReference type="NCBI Taxonomy" id="1814289"/>
    <lineage>
        <taxon>Bacteria</taxon>
        <taxon>Bacillati</taxon>
        <taxon>Actinomycetota</taxon>
        <taxon>Actinomycetes</taxon>
        <taxon>Micrococcales</taxon>
        <taxon>Sanguibacteraceae</taxon>
        <taxon>Sanguibacter</taxon>
    </lineage>
</organism>
<dbReference type="PANTHER" id="PTHR22916:SF56">
    <property type="entry name" value="GLYCOSYL TRANSFERASE"/>
    <property type="match status" value="1"/>
</dbReference>
<dbReference type="SUPFAM" id="SSF53448">
    <property type="entry name" value="Nucleotide-diphospho-sugar transferases"/>
    <property type="match status" value="1"/>
</dbReference>
<dbReference type="OrthoDB" id="3177103at2"/>
<feature type="domain" description="Glycosyltransferase 2-like" evidence="1">
    <location>
        <begin position="9"/>
        <end position="121"/>
    </location>
</feature>
<sequence>MTMPVLTFGIPVYNGEKYLPDALHSIQEQDLDDLEIIISDNGSTDGTQEICEAAAASDDRVLYLRHDTNRGGAWNYVRTVESASSPLFSWQAADDVKLATFASACVQALDDAGPEAVFACPRTQLIGADGVVFEDLDDRDLGLGAQTPHERVHNLFRSQASHVMYGVVRMSAMRRSRGLLPLVGDDMVLLVELLCQGKMALVDDQLFWQRRHAEQFSQQGENQVKWHAPNGGVRFAFPQTRLNFELHRAVTRSHISIPEKARSLAALESRWVIPRWRGMGSDVRTALGVARA</sequence>
<proteinExistence type="predicted"/>
<name>A0A1G6QBL4_9MICO</name>
<protein>
    <submittedName>
        <fullName evidence="2">Glycosyl transferase family 2</fullName>
    </submittedName>
</protein>
<dbReference type="AlphaFoldDB" id="A0A1G6QBL4"/>
<evidence type="ECO:0000259" key="1">
    <source>
        <dbReference type="Pfam" id="PF00535"/>
    </source>
</evidence>
<evidence type="ECO:0000313" key="2">
    <source>
        <dbReference type="EMBL" id="SDC89882.1"/>
    </source>
</evidence>
<accession>A0A1G6QBL4</accession>
<dbReference type="CDD" id="cd00761">
    <property type="entry name" value="Glyco_tranf_GTA_type"/>
    <property type="match status" value="1"/>
</dbReference>
<dbReference type="Proteomes" id="UP000199039">
    <property type="component" value="Unassembled WGS sequence"/>
</dbReference>
<evidence type="ECO:0000313" key="3">
    <source>
        <dbReference type="Proteomes" id="UP000199039"/>
    </source>
</evidence>
<reference evidence="2 3" key="1">
    <citation type="submission" date="2016-09" db="EMBL/GenBank/DDBJ databases">
        <authorList>
            <person name="Capua I."/>
            <person name="De Benedictis P."/>
            <person name="Joannis T."/>
            <person name="Lombin L.H."/>
            <person name="Cattoli G."/>
        </authorList>
    </citation>
    <scope>NUCLEOTIDE SEQUENCE [LARGE SCALE GENOMIC DNA]</scope>
    <source>
        <strain evidence="2 3">ISLP-3</strain>
    </source>
</reference>
<dbReference type="EMBL" id="FMYH01000004">
    <property type="protein sequence ID" value="SDC89882.1"/>
    <property type="molecule type" value="Genomic_DNA"/>
</dbReference>
<keyword evidence="3" id="KW-1185">Reference proteome</keyword>